<gene>
    <name evidence="1" type="ORF">BD31_I0448</name>
</gene>
<keyword evidence="2" id="KW-1185">Reference proteome</keyword>
<name>I3D5C5_9ARCH</name>
<reference evidence="1 2" key="1">
    <citation type="journal article" date="2012" name="J. Bacteriol.">
        <title>Genome sequence of "Candidatus Nitrosopumilus salaria" BD31, an ammonia-oxidizing archaeon from the San Francisco Bay estuary.</title>
        <authorList>
            <person name="Mosier A.C."/>
            <person name="Allen E.E."/>
            <person name="Kim M."/>
            <person name="Ferriera S."/>
            <person name="Francis C.A."/>
        </authorList>
    </citation>
    <scope>NUCLEOTIDE SEQUENCE [LARGE SCALE GENOMIC DNA]</scope>
    <source>
        <strain evidence="1 2">BD31</strain>
    </source>
</reference>
<dbReference type="EMBL" id="AEXL02000016">
    <property type="protein sequence ID" value="EIJ66918.1"/>
    <property type="molecule type" value="Genomic_DNA"/>
</dbReference>
<dbReference type="PATRIC" id="fig|859350.6.peg.106"/>
<dbReference type="RefSeq" id="WP_008296869.1">
    <property type="nucleotide sequence ID" value="NZ_AEXL02000016.1"/>
</dbReference>
<dbReference type="AlphaFoldDB" id="I3D5C5"/>
<proteinExistence type="predicted"/>
<evidence type="ECO:0000313" key="2">
    <source>
        <dbReference type="Proteomes" id="UP000003423"/>
    </source>
</evidence>
<dbReference type="Proteomes" id="UP000003423">
    <property type="component" value="Unassembled WGS sequence"/>
</dbReference>
<accession>I3D5C5</accession>
<sequence>MDVLTIAKIVCNSLSLENVKFITSGGTSDGRGWIGDVKHMLLDVSKMKNLGWTPKLSSLEAVQLASNEILQYIQNTNSN</sequence>
<dbReference type="Gene3D" id="3.90.25.10">
    <property type="entry name" value="UDP-galactose 4-epimerase, domain 1"/>
    <property type="match status" value="1"/>
</dbReference>
<organism evidence="1 2">
    <name type="scientific">Candidatus Nitrosopumilus salarius BD31</name>
    <dbReference type="NCBI Taxonomy" id="859350"/>
    <lineage>
        <taxon>Archaea</taxon>
        <taxon>Nitrososphaerota</taxon>
        <taxon>Nitrososphaeria</taxon>
        <taxon>Nitrosopumilales</taxon>
        <taxon>Nitrosopumilaceae</taxon>
        <taxon>Nitrosopumilus</taxon>
    </lineage>
</organism>
<comment type="caution">
    <text evidence="1">The sequence shown here is derived from an EMBL/GenBank/DDBJ whole genome shotgun (WGS) entry which is preliminary data.</text>
</comment>
<evidence type="ECO:0000313" key="1">
    <source>
        <dbReference type="EMBL" id="EIJ66918.1"/>
    </source>
</evidence>
<protein>
    <submittedName>
        <fullName evidence="1">Uncharacterized protein</fullName>
    </submittedName>
</protein>